<evidence type="ECO:0000259" key="6">
    <source>
        <dbReference type="Pfam" id="PF01782"/>
    </source>
</evidence>
<dbReference type="Pfam" id="PF24986">
    <property type="entry name" value="PRC_RimM"/>
    <property type="match status" value="1"/>
</dbReference>
<keyword evidence="9" id="KW-1185">Reference proteome</keyword>
<dbReference type="RefSeq" id="WP_149105152.1">
    <property type="nucleotide sequence ID" value="NZ_JBHLWO010000001.1"/>
</dbReference>
<organism evidence="8 9">
    <name type="scientific">Olivibacter oleidegradans</name>
    <dbReference type="NCBI Taxonomy" id="760123"/>
    <lineage>
        <taxon>Bacteria</taxon>
        <taxon>Pseudomonadati</taxon>
        <taxon>Bacteroidota</taxon>
        <taxon>Sphingobacteriia</taxon>
        <taxon>Sphingobacteriales</taxon>
        <taxon>Sphingobacteriaceae</taxon>
        <taxon>Olivibacter</taxon>
    </lineage>
</organism>
<evidence type="ECO:0000256" key="4">
    <source>
        <dbReference type="ARBA" id="ARBA00023186"/>
    </source>
</evidence>
<evidence type="ECO:0000259" key="7">
    <source>
        <dbReference type="Pfam" id="PF24986"/>
    </source>
</evidence>
<dbReference type="PANTHER" id="PTHR33692:SF1">
    <property type="entry name" value="RIBOSOME MATURATION FACTOR RIMM"/>
    <property type="match status" value="1"/>
</dbReference>
<reference evidence="8 9" key="1">
    <citation type="submission" date="2024-09" db="EMBL/GenBank/DDBJ databases">
        <authorList>
            <person name="Sun Q."/>
            <person name="Mori K."/>
        </authorList>
    </citation>
    <scope>NUCLEOTIDE SEQUENCE [LARGE SCALE GENOMIC DNA]</scope>
    <source>
        <strain evidence="8 9">CCM 7765</strain>
    </source>
</reference>
<dbReference type="InterPro" id="IPR056792">
    <property type="entry name" value="PRC_RimM"/>
</dbReference>
<keyword evidence="1 5" id="KW-0963">Cytoplasm</keyword>
<feature type="domain" description="Ribosome maturation factor RimM PRC barrel" evidence="7">
    <location>
        <begin position="102"/>
        <end position="168"/>
    </location>
</feature>
<keyword evidence="2 5" id="KW-0690">Ribosome biogenesis</keyword>
<comment type="subcellular location">
    <subcellularLocation>
        <location evidence="5">Cytoplasm</location>
    </subcellularLocation>
</comment>
<comment type="domain">
    <text evidence="5">The PRC barrel domain binds ribosomal protein uS19.</text>
</comment>
<evidence type="ECO:0000313" key="8">
    <source>
        <dbReference type="EMBL" id="MFC0317432.1"/>
    </source>
</evidence>
<proteinExistence type="inferred from homology"/>
<dbReference type="InterPro" id="IPR036976">
    <property type="entry name" value="RimM_N_sf"/>
</dbReference>
<gene>
    <name evidence="5 8" type="primary">rimM</name>
    <name evidence="8" type="ORF">ACFFI0_03890</name>
</gene>
<dbReference type="HAMAP" id="MF_00014">
    <property type="entry name" value="Ribosome_mat_RimM"/>
    <property type="match status" value="1"/>
</dbReference>
<comment type="caution">
    <text evidence="8">The sequence shown here is derived from an EMBL/GenBank/DDBJ whole genome shotgun (WGS) entry which is preliminary data.</text>
</comment>
<sequence>MHIEDCFYIGYISKTRGLKGEVQLYFAFDDYKKLDFDTVFLEIEKKLVPFFVDSFKIQSNKTGYFFFEDVEHIDAAKELLRKSVYLPKSKMPERDENEFYTSDLVGYLVYDEHHGELGEIIAINEYPQQDIAVVHYRFKELMFPVNDDFIVKIDEEQHVLHVDLPQGLVDVYNE</sequence>
<keyword evidence="3 5" id="KW-0698">rRNA processing</keyword>
<dbReference type="InterPro" id="IPR009000">
    <property type="entry name" value="Transl_B-barrel_sf"/>
</dbReference>
<evidence type="ECO:0000256" key="3">
    <source>
        <dbReference type="ARBA" id="ARBA00022552"/>
    </source>
</evidence>
<keyword evidence="4 5" id="KW-0143">Chaperone</keyword>
<dbReference type="PANTHER" id="PTHR33692">
    <property type="entry name" value="RIBOSOME MATURATION FACTOR RIMM"/>
    <property type="match status" value="1"/>
</dbReference>
<protein>
    <recommendedName>
        <fullName evidence="5">Ribosome maturation factor RimM</fullName>
    </recommendedName>
</protein>
<dbReference type="Gene3D" id="2.30.30.240">
    <property type="entry name" value="PRC-barrel domain"/>
    <property type="match status" value="1"/>
</dbReference>
<feature type="domain" description="RimM N-terminal" evidence="6">
    <location>
        <begin position="9"/>
        <end position="89"/>
    </location>
</feature>
<dbReference type="EMBL" id="JBHLWO010000001">
    <property type="protein sequence ID" value="MFC0317432.1"/>
    <property type="molecule type" value="Genomic_DNA"/>
</dbReference>
<dbReference type="Proteomes" id="UP001589774">
    <property type="component" value="Unassembled WGS sequence"/>
</dbReference>
<comment type="subunit">
    <text evidence="5">Binds ribosomal protein uS19.</text>
</comment>
<name>A0ABV6HEW6_9SPHI</name>
<evidence type="ECO:0000256" key="5">
    <source>
        <dbReference type="HAMAP-Rule" id="MF_00014"/>
    </source>
</evidence>
<comment type="similarity">
    <text evidence="5">Belongs to the RimM family.</text>
</comment>
<dbReference type="InterPro" id="IPR011033">
    <property type="entry name" value="PRC_barrel-like_sf"/>
</dbReference>
<accession>A0ABV6HEW6</accession>
<dbReference type="InterPro" id="IPR011961">
    <property type="entry name" value="RimM"/>
</dbReference>
<dbReference type="InterPro" id="IPR002676">
    <property type="entry name" value="RimM_N"/>
</dbReference>
<dbReference type="Pfam" id="PF01782">
    <property type="entry name" value="RimM"/>
    <property type="match status" value="1"/>
</dbReference>
<dbReference type="SUPFAM" id="SSF50346">
    <property type="entry name" value="PRC-barrel domain"/>
    <property type="match status" value="1"/>
</dbReference>
<dbReference type="SUPFAM" id="SSF50447">
    <property type="entry name" value="Translation proteins"/>
    <property type="match status" value="1"/>
</dbReference>
<evidence type="ECO:0000256" key="2">
    <source>
        <dbReference type="ARBA" id="ARBA00022517"/>
    </source>
</evidence>
<comment type="function">
    <text evidence="5">An accessory protein needed during the final step in the assembly of 30S ribosomal subunit, possibly for assembly of the head region. Essential for efficient processing of 16S rRNA. May be needed both before and after RbfA during the maturation of 16S rRNA. It has affinity for free ribosomal 30S subunits but not for 70S ribosomes.</text>
</comment>
<evidence type="ECO:0000313" key="9">
    <source>
        <dbReference type="Proteomes" id="UP001589774"/>
    </source>
</evidence>
<evidence type="ECO:0000256" key="1">
    <source>
        <dbReference type="ARBA" id="ARBA00022490"/>
    </source>
</evidence>
<dbReference type="NCBIfam" id="TIGR02273">
    <property type="entry name" value="16S_RimM"/>
    <property type="match status" value="1"/>
</dbReference>
<dbReference type="Gene3D" id="2.40.30.60">
    <property type="entry name" value="RimM"/>
    <property type="match status" value="1"/>
</dbReference>